<evidence type="ECO:0000313" key="2">
    <source>
        <dbReference type="EMBL" id="KAK3209457.1"/>
    </source>
</evidence>
<protein>
    <recommendedName>
        <fullName evidence="4">AA1-like domain-containing protein</fullName>
    </recommendedName>
</protein>
<name>A0AAN6M0F8_9PLEO</name>
<reference evidence="2 3" key="1">
    <citation type="submission" date="2021-02" db="EMBL/GenBank/DDBJ databases">
        <title>Genome assembly of Pseudopithomyces chartarum.</title>
        <authorList>
            <person name="Jauregui R."/>
            <person name="Singh J."/>
            <person name="Voisey C."/>
        </authorList>
    </citation>
    <scope>NUCLEOTIDE SEQUENCE [LARGE SCALE GENOMIC DNA]</scope>
    <source>
        <strain evidence="2 3">AGR01</strain>
    </source>
</reference>
<keyword evidence="3" id="KW-1185">Reference proteome</keyword>
<proteinExistence type="predicted"/>
<gene>
    <name evidence="2" type="ORF">GRF29_69g1846506</name>
</gene>
<evidence type="ECO:0000313" key="3">
    <source>
        <dbReference type="Proteomes" id="UP001280581"/>
    </source>
</evidence>
<evidence type="ECO:0000256" key="1">
    <source>
        <dbReference type="SAM" id="SignalP"/>
    </source>
</evidence>
<organism evidence="2 3">
    <name type="scientific">Pseudopithomyces chartarum</name>
    <dbReference type="NCBI Taxonomy" id="1892770"/>
    <lineage>
        <taxon>Eukaryota</taxon>
        <taxon>Fungi</taxon>
        <taxon>Dikarya</taxon>
        <taxon>Ascomycota</taxon>
        <taxon>Pezizomycotina</taxon>
        <taxon>Dothideomycetes</taxon>
        <taxon>Pleosporomycetidae</taxon>
        <taxon>Pleosporales</taxon>
        <taxon>Massarineae</taxon>
        <taxon>Didymosphaeriaceae</taxon>
        <taxon>Pseudopithomyces</taxon>
    </lineage>
</organism>
<feature type="signal peptide" evidence="1">
    <location>
        <begin position="1"/>
        <end position="17"/>
    </location>
</feature>
<accession>A0AAN6M0F8</accession>
<comment type="caution">
    <text evidence="2">The sequence shown here is derived from an EMBL/GenBank/DDBJ whole genome shotgun (WGS) entry which is preliminary data.</text>
</comment>
<evidence type="ECO:0008006" key="4">
    <source>
        <dbReference type="Google" id="ProtNLM"/>
    </source>
</evidence>
<keyword evidence="1" id="KW-0732">Signal</keyword>
<sequence length="132" mass="14333">MLSQIFTTLTLPALLLAAPTDLLSTRQSVCTPTSYSISNFTYTPQNVHFAFKSSFSDLSAVADPASQGTTCDGAAANDVFPSEFACSTGRTNLIIDLRSDKPSNKYQVSHFWKCNGKNWASSTPVEIDVREV</sequence>
<dbReference type="EMBL" id="WVTA01000006">
    <property type="protein sequence ID" value="KAK3209457.1"/>
    <property type="molecule type" value="Genomic_DNA"/>
</dbReference>
<feature type="chain" id="PRO_5043019813" description="AA1-like domain-containing protein" evidence="1">
    <location>
        <begin position="18"/>
        <end position="132"/>
    </location>
</feature>
<dbReference type="Proteomes" id="UP001280581">
    <property type="component" value="Unassembled WGS sequence"/>
</dbReference>
<dbReference type="AlphaFoldDB" id="A0AAN6M0F8"/>